<keyword evidence="2" id="KW-0863">Zinc-finger</keyword>
<evidence type="ECO:0000259" key="4">
    <source>
        <dbReference type="PROSITE" id="PS51805"/>
    </source>
</evidence>
<dbReference type="OrthoDB" id="512616at2759"/>
<dbReference type="InterPro" id="IPR034732">
    <property type="entry name" value="EPHD"/>
</dbReference>
<dbReference type="Pfam" id="PF26054">
    <property type="entry name" value="PHD_G2E3"/>
    <property type="match status" value="1"/>
</dbReference>
<gene>
    <name evidence="5" type="ORF">EGW08_005262</name>
</gene>
<organism evidence="5 6">
    <name type="scientific">Elysia chlorotica</name>
    <name type="common">Eastern emerald elysia</name>
    <name type="synonym">Sea slug</name>
    <dbReference type="NCBI Taxonomy" id="188477"/>
    <lineage>
        <taxon>Eukaryota</taxon>
        <taxon>Metazoa</taxon>
        <taxon>Spiralia</taxon>
        <taxon>Lophotrochozoa</taxon>
        <taxon>Mollusca</taxon>
        <taxon>Gastropoda</taxon>
        <taxon>Heterobranchia</taxon>
        <taxon>Euthyneura</taxon>
        <taxon>Panpulmonata</taxon>
        <taxon>Sacoglossa</taxon>
        <taxon>Placobranchoidea</taxon>
        <taxon>Plakobranchidae</taxon>
        <taxon>Elysia</taxon>
    </lineage>
</organism>
<feature type="domain" description="PHD-type" evidence="4">
    <location>
        <begin position="48"/>
        <end position="165"/>
    </location>
</feature>
<proteinExistence type="predicted"/>
<dbReference type="Gene3D" id="3.30.40.10">
    <property type="entry name" value="Zinc/RING finger domain, C3HC4 (zinc finger)"/>
    <property type="match status" value="2"/>
</dbReference>
<dbReference type="GO" id="GO:0008270">
    <property type="term" value="F:zinc ion binding"/>
    <property type="evidence" value="ECO:0007669"/>
    <property type="project" value="UniProtKB-KW"/>
</dbReference>
<evidence type="ECO:0000256" key="2">
    <source>
        <dbReference type="ARBA" id="ARBA00022771"/>
    </source>
</evidence>
<dbReference type="PANTHER" id="PTHR12420:SF42">
    <property type="entry name" value="G2_M PHASE-SPECIFIC E3 UBIQUITIN-PROTEIN LIGASE"/>
    <property type="match status" value="1"/>
</dbReference>
<dbReference type="SMART" id="SM00249">
    <property type="entry name" value="PHD"/>
    <property type="match status" value="3"/>
</dbReference>
<dbReference type="STRING" id="188477.A0A3S1BMA9"/>
<keyword evidence="6" id="KW-1185">Reference proteome</keyword>
<dbReference type="InterPro" id="IPR059102">
    <property type="entry name" value="PHD_PHF7/G2E3-like"/>
</dbReference>
<protein>
    <recommendedName>
        <fullName evidence="4">PHD-type domain-containing protein</fullName>
    </recommendedName>
</protein>
<evidence type="ECO:0000313" key="5">
    <source>
        <dbReference type="EMBL" id="RUS87024.1"/>
    </source>
</evidence>
<evidence type="ECO:0000256" key="1">
    <source>
        <dbReference type="ARBA" id="ARBA00022723"/>
    </source>
</evidence>
<dbReference type="InterPro" id="IPR001965">
    <property type="entry name" value="Znf_PHD"/>
</dbReference>
<comment type="caution">
    <text evidence="5">The sequence shown here is derived from an EMBL/GenBank/DDBJ whole genome shotgun (WGS) entry which is preliminary data.</text>
</comment>
<dbReference type="InterPro" id="IPR051188">
    <property type="entry name" value="PHD-type_Zinc_Finger"/>
</dbReference>
<name>A0A3S1BMA9_ELYCH</name>
<sequence>MRANRTRNNLVISYKTRRRRRKTCKSVDDSISKKQIETVTPKPPSAPRPVCQFCLSSEVNEVDLGPILEKNGVVAHYYCMLLSSGLIQTARPSDKSTIFGFTTEEIYKELKRGKRLSCCFCRKKGATIGCCVGHCRRAFHLSCGRKHGTKHHFFDTYRSFCVEHWSHPRLDIASPLKKGTRKMCLICQMSLGKCPVNDIVCPPCCKGNYFHHSCMQQYALSAGLHFFKCPLCNAMKDFQKAMLLFGIYIPDRDASWETEPNAYGELLERPDTCCVSPCLCDEGSEHNARSGNFKLMICHLCGSYCAHRACAGISTKVQRLICPDCDET</sequence>
<dbReference type="PANTHER" id="PTHR12420">
    <property type="entry name" value="PHD FINGER PROTEIN"/>
    <property type="match status" value="1"/>
</dbReference>
<dbReference type="Proteomes" id="UP000271974">
    <property type="component" value="Unassembled WGS sequence"/>
</dbReference>
<dbReference type="InterPro" id="IPR011011">
    <property type="entry name" value="Znf_FYVE_PHD"/>
</dbReference>
<dbReference type="SUPFAM" id="SSF57903">
    <property type="entry name" value="FYVE/PHD zinc finger"/>
    <property type="match status" value="1"/>
</dbReference>
<dbReference type="AlphaFoldDB" id="A0A3S1BMA9"/>
<evidence type="ECO:0000256" key="3">
    <source>
        <dbReference type="ARBA" id="ARBA00022833"/>
    </source>
</evidence>
<dbReference type="InterPro" id="IPR013083">
    <property type="entry name" value="Znf_RING/FYVE/PHD"/>
</dbReference>
<dbReference type="GO" id="GO:0005634">
    <property type="term" value="C:nucleus"/>
    <property type="evidence" value="ECO:0007669"/>
    <property type="project" value="TreeGrafter"/>
</dbReference>
<reference evidence="5 6" key="1">
    <citation type="submission" date="2019-01" db="EMBL/GenBank/DDBJ databases">
        <title>A draft genome assembly of the solar-powered sea slug Elysia chlorotica.</title>
        <authorList>
            <person name="Cai H."/>
            <person name="Li Q."/>
            <person name="Fang X."/>
            <person name="Li J."/>
            <person name="Curtis N.E."/>
            <person name="Altenburger A."/>
            <person name="Shibata T."/>
            <person name="Feng M."/>
            <person name="Maeda T."/>
            <person name="Schwartz J.A."/>
            <person name="Shigenobu S."/>
            <person name="Lundholm N."/>
            <person name="Nishiyama T."/>
            <person name="Yang H."/>
            <person name="Hasebe M."/>
            <person name="Li S."/>
            <person name="Pierce S.K."/>
            <person name="Wang J."/>
        </authorList>
    </citation>
    <scope>NUCLEOTIDE SEQUENCE [LARGE SCALE GENOMIC DNA]</scope>
    <source>
        <strain evidence="5">EC2010</strain>
        <tissue evidence="5">Whole organism of an adult</tissue>
    </source>
</reference>
<dbReference type="CDD" id="cd16448">
    <property type="entry name" value="RING-H2"/>
    <property type="match status" value="1"/>
</dbReference>
<dbReference type="Pfam" id="PF13771">
    <property type="entry name" value="zf-HC5HC2H"/>
    <property type="match status" value="1"/>
</dbReference>
<keyword evidence="3" id="KW-0862">Zinc</keyword>
<accession>A0A3S1BMA9</accession>
<evidence type="ECO:0000313" key="6">
    <source>
        <dbReference type="Proteomes" id="UP000271974"/>
    </source>
</evidence>
<keyword evidence="1" id="KW-0479">Metal-binding</keyword>
<dbReference type="PROSITE" id="PS51805">
    <property type="entry name" value="EPHD"/>
    <property type="match status" value="1"/>
</dbReference>
<dbReference type="EMBL" id="RQTK01000122">
    <property type="protein sequence ID" value="RUS87024.1"/>
    <property type="molecule type" value="Genomic_DNA"/>
</dbReference>